<evidence type="ECO:0000256" key="2">
    <source>
        <dbReference type="SAM" id="SignalP"/>
    </source>
</evidence>
<gene>
    <name evidence="3" type="ORF">M3Q_pABCC13</name>
</gene>
<feature type="region of interest" description="Disordered" evidence="1">
    <location>
        <begin position="29"/>
        <end position="103"/>
    </location>
</feature>
<sequence>MKINYFIKAVVVGLSVSTLVSTSYAASRSSYSSSSSRSSYSSSSSSKSYSSSSPSSYTSRPSSSISKPSYTPSKPSATTTYKPVANTTSKSNPTTKTVKPVVKSTEVKQAVQKPYPVQNNSLSSYDRFKHEQHQKYKSSNDWMTWMLLAWIVSGSSNSHASNSSVETKEIVVDCKTWLKENGHKSNDIENLSNKDFAKIKAYCEKVDNK</sequence>
<reference evidence="3" key="2">
    <citation type="journal article" date="2014" name="Genomics">
        <title>Prevalence and mapping of a plasmid encoding a type IV secretion system in Acinetobacter baumannii.</title>
        <authorList>
            <person name="Liu C.C."/>
            <person name="Kuo H.Y."/>
            <person name="Tang C.Y."/>
            <person name="Chang K.C."/>
            <person name="Liou M.L."/>
        </authorList>
    </citation>
    <scope>NUCLEOTIDE SEQUENCE</scope>
    <source>
        <strain evidence="3">TYTH-1</strain>
        <plasmid evidence="3">pAB_CC</plasmid>
    </source>
</reference>
<evidence type="ECO:0000256" key="1">
    <source>
        <dbReference type="SAM" id="MobiDB-lite"/>
    </source>
</evidence>
<protein>
    <submittedName>
        <fullName evidence="3">Uncharacterized protein</fullName>
    </submittedName>
</protein>
<name>A0A076G4Q0_ACIBA</name>
<geneLocation type="plasmid" evidence="3">
    <name>pAB_CC</name>
</geneLocation>
<keyword evidence="3" id="KW-0614">Plasmid</keyword>
<dbReference type="RefSeq" id="WP_002081923.1">
    <property type="nucleotide sequence ID" value="NZ_KF889012.1"/>
</dbReference>
<dbReference type="EMBL" id="KF889012">
    <property type="protein sequence ID" value="AII26416.1"/>
    <property type="molecule type" value="Genomic_DNA"/>
</dbReference>
<proteinExistence type="predicted"/>
<feature type="signal peptide" evidence="2">
    <location>
        <begin position="1"/>
        <end position="25"/>
    </location>
</feature>
<evidence type="ECO:0000313" key="3">
    <source>
        <dbReference type="EMBL" id="AII26416.1"/>
    </source>
</evidence>
<feature type="chain" id="PRO_5001711888" evidence="2">
    <location>
        <begin position="26"/>
        <end position="209"/>
    </location>
</feature>
<dbReference type="AlphaFoldDB" id="A0A076G4Q0"/>
<organism evidence="3">
    <name type="scientific">Acinetobacter baumannii TYTH-1</name>
    <dbReference type="NCBI Taxonomy" id="1100841"/>
    <lineage>
        <taxon>Bacteria</taxon>
        <taxon>Pseudomonadati</taxon>
        <taxon>Pseudomonadota</taxon>
        <taxon>Gammaproteobacteria</taxon>
        <taxon>Moraxellales</taxon>
        <taxon>Moraxellaceae</taxon>
        <taxon>Acinetobacter</taxon>
        <taxon>Acinetobacter calcoaceticus/baumannii complex</taxon>
    </lineage>
</organism>
<reference evidence="3" key="1">
    <citation type="submission" date="2013-11" db="EMBL/GenBank/DDBJ databases">
        <authorList>
            <person name="Liu C.-C."/>
            <person name="Tang C.Y."/>
            <person name="Kuo H.-Y."/>
            <person name="Chang K.-C."/>
            <person name="Liou M.-L."/>
        </authorList>
    </citation>
    <scope>NUCLEOTIDE SEQUENCE</scope>
    <source>
        <strain evidence="3">TYTH-1</strain>
        <plasmid evidence="3">pAB_CC</plasmid>
    </source>
</reference>
<keyword evidence="2" id="KW-0732">Signal</keyword>
<accession>A0A076G4Q0</accession>